<name>A0A8S5TT79_9CAUD</name>
<reference evidence="1" key="1">
    <citation type="journal article" date="2021" name="Proc. Natl. Acad. Sci. U.S.A.">
        <title>A Catalog of Tens of Thousands of Viruses from Human Metagenomes Reveals Hidden Associations with Chronic Diseases.</title>
        <authorList>
            <person name="Tisza M.J."/>
            <person name="Buck C.B."/>
        </authorList>
    </citation>
    <scope>NUCLEOTIDE SEQUENCE</scope>
    <source>
        <strain evidence="1">Ctzm5103</strain>
    </source>
</reference>
<organism evidence="1">
    <name type="scientific">Siphoviridae sp. ctzm5103</name>
    <dbReference type="NCBI Taxonomy" id="2825750"/>
    <lineage>
        <taxon>Viruses</taxon>
        <taxon>Duplodnaviria</taxon>
        <taxon>Heunggongvirae</taxon>
        <taxon>Uroviricota</taxon>
        <taxon>Caudoviricetes</taxon>
    </lineage>
</organism>
<dbReference type="EMBL" id="BK015926">
    <property type="protein sequence ID" value="DAF85420.1"/>
    <property type="molecule type" value="Genomic_DNA"/>
</dbReference>
<evidence type="ECO:0000313" key="1">
    <source>
        <dbReference type="EMBL" id="DAF85420.1"/>
    </source>
</evidence>
<accession>A0A8S5TT79</accession>
<sequence length="75" mass="8753">MTIDDFIKAKSADFDMYKYRMEWDGYKVYSVWLKANEGACVGYPQYALEKDGKIRVSTLTETLEIMAEIKNARNK</sequence>
<proteinExistence type="predicted"/>
<protein>
    <submittedName>
        <fullName evidence="1">Uncharacterized protein</fullName>
    </submittedName>
</protein>